<sequence>MSLRKGGGDFYPCENQLADNLFLSDFRLVSALQPSITILSEQLYDLSVNLAKSNLVQLDEVVTSALNLVIVTMESMSREKFAEHFKEDLIRKWKQLTLVHESIQKIENLDRRIITQLVSSASKLIRNIQEATGSRDHLDEDIDQNQLTGNSMYYCYRRQTGIVSRPDAEALGWWVFNVAEWMGLSENEAQRDDLYDQAIKVGEQFEAITFQELSGLEERDLTNGEEELAKQIKAIIVALTSSDVGQSHFLTYRFMILYTRFLEYVLRSPNSEAEHSAFEYGTTASARYFAMGIADNAMRRENIDGLIGKVVFSLSNIVSLVDKLDRDTVPIRGGNNRLSSLNRLLGECQGQLEQDDVRSDSENFIYWLLSVGSRFHNVITSEGLREIYLEYKSLEINLINMFGEHEKEKDAQYGQHESSSP</sequence>
<gene>
    <name evidence="1" type="ORF">CDAUBV1_LOCUS15078</name>
</gene>
<reference evidence="1" key="1">
    <citation type="submission" date="2024-06" db="EMBL/GenBank/DDBJ databases">
        <authorList>
            <person name="Liu X."/>
            <person name="Lenzi L."/>
            <person name="Haldenby T S."/>
            <person name="Uol C."/>
        </authorList>
    </citation>
    <scope>NUCLEOTIDE SEQUENCE</scope>
</reference>
<protein>
    <submittedName>
        <fullName evidence="1">Uncharacterized protein</fullName>
    </submittedName>
</protein>
<dbReference type="Proteomes" id="UP001497525">
    <property type="component" value="Unassembled WGS sequence"/>
</dbReference>
<evidence type="ECO:0000313" key="1">
    <source>
        <dbReference type="EMBL" id="CAL5139887.1"/>
    </source>
</evidence>
<organism evidence="1 2">
    <name type="scientific">Calicophoron daubneyi</name>
    <name type="common">Rumen fluke</name>
    <name type="synonym">Paramphistomum daubneyi</name>
    <dbReference type="NCBI Taxonomy" id="300641"/>
    <lineage>
        <taxon>Eukaryota</taxon>
        <taxon>Metazoa</taxon>
        <taxon>Spiralia</taxon>
        <taxon>Lophotrochozoa</taxon>
        <taxon>Platyhelminthes</taxon>
        <taxon>Trematoda</taxon>
        <taxon>Digenea</taxon>
        <taxon>Plagiorchiida</taxon>
        <taxon>Pronocephalata</taxon>
        <taxon>Paramphistomoidea</taxon>
        <taxon>Paramphistomidae</taxon>
        <taxon>Calicophoron</taxon>
    </lineage>
</organism>
<accession>A0AAV2TR40</accession>
<dbReference type="AlphaFoldDB" id="A0AAV2TR40"/>
<comment type="caution">
    <text evidence="1">The sequence shown here is derived from an EMBL/GenBank/DDBJ whole genome shotgun (WGS) entry which is preliminary data.</text>
</comment>
<dbReference type="EMBL" id="CAXLJL010000667">
    <property type="protein sequence ID" value="CAL5139887.1"/>
    <property type="molecule type" value="Genomic_DNA"/>
</dbReference>
<name>A0AAV2TR40_CALDB</name>
<evidence type="ECO:0000313" key="2">
    <source>
        <dbReference type="Proteomes" id="UP001497525"/>
    </source>
</evidence>
<proteinExistence type="predicted"/>